<feature type="transmembrane region" description="Helical" evidence="8">
    <location>
        <begin position="426"/>
        <end position="450"/>
    </location>
</feature>
<dbReference type="GO" id="GO:0009103">
    <property type="term" value="P:lipopolysaccharide biosynthetic process"/>
    <property type="evidence" value="ECO:0007669"/>
    <property type="project" value="UniProtKB-ARBA"/>
</dbReference>
<keyword evidence="6 8" id="KW-1133">Transmembrane helix</keyword>
<dbReference type="RefSeq" id="WP_186873204.1">
    <property type="nucleotide sequence ID" value="NZ_JACOOR010000002.1"/>
</dbReference>
<keyword evidence="3" id="KW-0328">Glycosyltransferase</keyword>
<dbReference type="InterPro" id="IPR003342">
    <property type="entry name" value="ArnT-like_N"/>
</dbReference>
<feature type="transmembrane region" description="Helical" evidence="8">
    <location>
        <begin position="484"/>
        <end position="504"/>
    </location>
</feature>
<accession>A0A923LAZ1</accession>
<dbReference type="EMBL" id="JACOOR010000002">
    <property type="protein sequence ID" value="MBC5658865.1"/>
    <property type="molecule type" value="Genomic_DNA"/>
</dbReference>
<feature type="transmembrane region" description="Helical" evidence="8">
    <location>
        <begin position="197"/>
        <end position="217"/>
    </location>
</feature>
<feature type="transmembrane region" description="Helical" evidence="8">
    <location>
        <begin position="246"/>
        <end position="278"/>
    </location>
</feature>
<feature type="transmembrane region" description="Helical" evidence="8">
    <location>
        <begin position="290"/>
        <end position="311"/>
    </location>
</feature>
<feature type="transmembrane region" description="Helical" evidence="8">
    <location>
        <begin position="165"/>
        <end position="185"/>
    </location>
</feature>
<dbReference type="PANTHER" id="PTHR33908:SF11">
    <property type="entry name" value="MEMBRANE PROTEIN"/>
    <property type="match status" value="1"/>
</dbReference>
<comment type="subcellular location">
    <subcellularLocation>
        <location evidence="1">Cell membrane</location>
        <topology evidence="1">Multi-pass membrane protein</topology>
    </subcellularLocation>
</comment>
<feature type="transmembrane region" description="Helical" evidence="8">
    <location>
        <begin position="459"/>
        <end position="478"/>
    </location>
</feature>
<evidence type="ECO:0000256" key="7">
    <source>
        <dbReference type="ARBA" id="ARBA00023136"/>
    </source>
</evidence>
<gene>
    <name evidence="10" type="ORF">H8S44_03645</name>
</gene>
<evidence type="ECO:0000256" key="1">
    <source>
        <dbReference type="ARBA" id="ARBA00004651"/>
    </source>
</evidence>
<keyword evidence="2" id="KW-1003">Cell membrane</keyword>
<keyword evidence="7 8" id="KW-0472">Membrane</keyword>
<evidence type="ECO:0000313" key="11">
    <source>
        <dbReference type="Proteomes" id="UP000649345"/>
    </source>
</evidence>
<feature type="transmembrane region" description="Helical" evidence="8">
    <location>
        <begin position="12"/>
        <end position="35"/>
    </location>
</feature>
<name>A0A923LAZ1_9FIRM</name>
<evidence type="ECO:0000313" key="10">
    <source>
        <dbReference type="EMBL" id="MBC5658865.1"/>
    </source>
</evidence>
<keyword evidence="5 8" id="KW-0812">Transmembrane</keyword>
<organism evidence="10 11">
    <name type="scientific">Anaerosacchariphilus hominis</name>
    <dbReference type="NCBI Taxonomy" id="2763017"/>
    <lineage>
        <taxon>Bacteria</taxon>
        <taxon>Bacillati</taxon>
        <taxon>Bacillota</taxon>
        <taxon>Clostridia</taxon>
        <taxon>Lachnospirales</taxon>
        <taxon>Lachnospiraceae</taxon>
        <taxon>Anaerosacchariphilus</taxon>
    </lineage>
</organism>
<keyword evidence="11" id="KW-1185">Reference proteome</keyword>
<evidence type="ECO:0000256" key="6">
    <source>
        <dbReference type="ARBA" id="ARBA00022989"/>
    </source>
</evidence>
<comment type="caution">
    <text evidence="10">The sequence shown here is derived from an EMBL/GenBank/DDBJ whole genome shotgun (WGS) entry which is preliminary data.</text>
</comment>
<evidence type="ECO:0000256" key="4">
    <source>
        <dbReference type="ARBA" id="ARBA00022679"/>
    </source>
</evidence>
<feature type="transmembrane region" description="Helical" evidence="8">
    <location>
        <begin position="82"/>
        <end position="100"/>
    </location>
</feature>
<feature type="domain" description="ArnT-like N-terminal" evidence="9">
    <location>
        <begin position="155"/>
        <end position="281"/>
    </location>
</feature>
<dbReference type="AlphaFoldDB" id="A0A923LAZ1"/>
<sequence>MKLQKAADRVIAVLGLALFGVLTGFSLFFTSYFALTYEEIPYQMTDLLPLVLALSGIAVWILHLITGWMLNGEERRQERRIRILLGLVLVCALAFGVWWVRAAKCIPLGDQASVCTAAEQFRNGDFSMLTDKSYERYLYIHPHQLGLTALTELIFLVFGNGNYMAFEYLNCLGVCVILYTGYRILGLLTEDRRARVFYLFLGAACFPLLFYVAFVYGEIPSMTFSGLALWCFLEYRMQREEKGKKWIWLLLCAATCALACLIRNNCMILLMAMGLILAATALSERRLQPLLAAVLLVVVFAGARTGLRIFYEQRSGVEINDGAPMILYVAMGMQKGEGAPGWSNGYILHNYWGASDFDAEASTAMAVQDIRTSAKEFVDNPGYAFRFYVEKFTSQWNDPTYECFAMTHINGEARGPVANSMFDGKLHALMCWFMNVYQTLIYGGVFLWVLQGFWKKKDLSVYILLVSVFGGFLFHMLWEAKGRYILPYFILMLPMAAAGLSETARRAQVWIERKGVLRKKE</sequence>
<reference evidence="10" key="1">
    <citation type="submission" date="2020-08" db="EMBL/GenBank/DDBJ databases">
        <title>Genome public.</title>
        <authorList>
            <person name="Liu C."/>
            <person name="Sun Q."/>
        </authorList>
    </citation>
    <scope>NUCLEOTIDE SEQUENCE</scope>
    <source>
        <strain evidence="10">NSJ-68</strain>
    </source>
</reference>
<dbReference type="Pfam" id="PF02366">
    <property type="entry name" value="PMT"/>
    <property type="match status" value="1"/>
</dbReference>
<evidence type="ECO:0000259" key="9">
    <source>
        <dbReference type="Pfam" id="PF02366"/>
    </source>
</evidence>
<evidence type="ECO:0000256" key="2">
    <source>
        <dbReference type="ARBA" id="ARBA00022475"/>
    </source>
</evidence>
<feature type="transmembrane region" description="Helical" evidence="8">
    <location>
        <begin position="47"/>
        <end position="70"/>
    </location>
</feature>
<dbReference type="InterPro" id="IPR050297">
    <property type="entry name" value="LipidA_mod_glycosyltrf_83"/>
</dbReference>
<dbReference type="PANTHER" id="PTHR33908">
    <property type="entry name" value="MANNOSYLTRANSFERASE YKCB-RELATED"/>
    <property type="match status" value="1"/>
</dbReference>
<protein>
    <submittedName>
        <fullName evidence="10">Glycosyltransferase family 39 protein</fullName>
    </submittedName>
</protein>
<keyword evidence="4" id="KW-0808">Transferase</keyword>
<evidence type="ECO:0000256" key="3">
    <source>
        <dbReference type="ARBA" id="ARBA00022676"/>
    </source>
</evidence>
<dbReference type="GO" id="GO:0016763">
    <property type="term" value="F:pentosyltransferase activity"/>
    <property type="evidence" value="ECO:0007669"/>
    <property type="project" value="TreeGrafter"/>
</dbReference>
<dbReference type="GO" id="GO:0005886">
    <property type="term" value="C:plasma membrane"/>
    <property type="evidence" value="ECO:0007669"/>
    <property type="project" value="UniProtKB-SubCell"/>
</dbReference>
<dbReference type="Proteomes" id="UP000649345">
    <property type="component" value="Unassembled WGS sequence"/>
</dbReference>
<proteinExistence type="predicted"/>
<evidence type="ECO:0000256" key="5">
    <source>
        <dbReference type="ARBA" id="ARBA00022692"/>
    </source>
</evidence>
<evidence type="ECO:0000256" key="8">
    <source>
        <dbReference type="SAM" id="Phobius"/>
    </source>
</evidence>